<dbReference type="PANTHER" id="PTHR32282:SF27">
    <property type="entry name" value="PENICILLIN-BINDING PROTEIN 1A"/>
    <property type="match status" value="1"/>
</dbReference>
<keyword evidence="7" id="KW-1003">Cell membrane</keyword>
<organism evidence="31">
    <name type="scientific">Chryseobacterium sp. B5</name>
    <dbReference type="NCBI Taxonomy" id="2050562"/>
    <lineage>
        <taxon>Bacteria</taxon>
        <taxon>Pseudomonadati</taxon>
        <taxon>Bacteroidota</taxon>
        <taxon>Flavobacteriia</taxon>
        <taxon>Flavobacteriales</taxon>
        <taxon>Weeksellaceae</taxon>
        <taxon>Chryseobacterium group</taxon>
        <taxon>Chryseobacterium</taxon>
    </lineage>
</organism>
<evidence type="ECO:0000259" key="28">
    <source>
        <dbReference type="Pfam" id="PF00905"/>
    </source>
</evidence>
<evidence type="ECO:0000259" key="30">
    <source>
        <dbReference type="Pfam" id="PF17092"/>
    </source>
</evidence>
<dbReference type="PANTHER" id="PTHR32282">
    <property type="entry name" value="BINDING PROTEIN TRANSPEPTIDASE, PUTATIVE-RELATED"/>
    <property type="match status" value="1"/>
</dbReference>
<dbReference type="GO" id="GO:0006508">
    <property type="term" value="P:proteolysis"/>
    <property type="evidence" value="ECO:0007669"/>
    <property type="project" value="UniProtKB-KW"/>
</dbReference>
<evidence type="ECO:0000256" key="25">
    <source>
        <dbReference type="ARBA" id="ARBA00049902"/>
    </source>
</evidence>
<dbReference type="GO" id="GO:0071555">
    <property type="term" value="P:cell wall organization"/>
    <property type="evidence" value="ECO:0007669"/>
    <property type="project" value="UniProtKB-KW"/>
</dbReference>
<evidence type="ECO:0000256" key="27">
    <source>
        <dbReference type="SAM" id="Phobius"/>
    </source>
</evidence>
<comment type="catalytic activity">
    <reaction evidence="23">
        <text>Preferential cleavage: (Ac)2-L-Lys-D-Ala-|-D-Ala. Also transpeptidation of peptidyl-alanyl moieties that are N-acyl substituents of D-alanine.</text>
        <dbReference type="EC" id="3.4.16.4"/>
    </reaction>
</comment>
<dbReference type="EC" id="2.4.99.28" evidence="24"/>
<evidence type="ECO:0000256" key="7">
    <source>
        <dbReference type="ARBA" id="ARBA00022475"/>
    </source>
</evidence>
<evidence type="ECO:0000256" key="21">
    <source>
        <dbReference type="ARBA" id="ARBA00023268"/>
    </source>
</evidence>
<comment type="subcellular location">
    <subcellularLocation>
        <location evidence="1">Cell inner membrane</location>
        <topology evidence="1">Single-pass type II membrane protein</topology>
    </subcellularLocation>
</comment>
<dbReference type="InterPro" id="IPR023346">
    <property type="entry name" value="Lysozyme-like_dom_sf"/>
</dbReference>
<keyword evidence="20" id="KW-0046">Antibiotic resistance</keyword>
<evidence type="ECO:0000256" key="10">
    <source>
        <dbReference type="ARBA" id="ARBA00022670"/>
    </source>
</evidence>
<evidence type="ECO:0000256" key="19">
    <source>
        <dbReference type="ARBA" id="ARBA00023136"/>
    </source>
</evidence>
<keyword evidence="9" id="KW-0121">Carboxypeptidase</keyword>
<evidence type="ECO:0000256" key="20">
    <source>
        <dbReference type="ARBA" id="ARBA00023251"/>
    </source>
</evidence>
<dbReference type="EMBL" id="PEKC01000087">
    <property type="protein sequence ID" value="PII34687.1"/>
    <property type="molecule type" value="Genomic_DNA"/>
</dbReference>
<evidence type="ECO:0000259" key="29">
    <source>
        <dbReference type="Pfam" id="PF00912"/>
    </source>
</evidence>
<evidence type="ECO:0000256" key="3">
    <source>
        <dbReference type="ARBA" id="ARBA00007090"/>
    </source>
</evidence>
<evidence type="ECO:0000256" key="4">
    <source>
        <dbReference type="ARBA" id="ARBA00007739"/>
    </source>
</evidence>
<dbReference type="InterPro" id="IPR036950">
    <property type="entry name" value="PBP_transglycosylase"/>
</dbReference>
<dbReference type="Gene3D" id="3.40.710.10">
    <property type="entry name" value="DD-peptidase/beta-lactamase superfamily"/>
    <property type="match status" value="2"/>
</dbReference>
<feature type="domain" description="Penicillin-binding protein transpeptidase" evidence="28">
    <location>
        <begin position="437"/>
        <end position="678"/>
    </location>
</feature>
<keyword evidence="21" id="KW-0511">Multifunctional enzyme</keyword>
<dbReference type="SUPFAM" id="SSF56601">
    <property type="entry name" value="beta-lactamase/transpeptidase-like"/>
    <property type="match status" value="1"/>
</dbReference>
<dbReference type="GO" id="GO:0030288">
    <property type="term" value="C:outer membrane-bounded periplasmic space"/>
    <property type="evidence" value="ECO:0007669"/>
    <property type="project" value="TreeGrafter"/>
</dbReference>
<evidence type="ECO:0000256" key="14">
    <source>
        <dbReference type="ARBA" id="ARBA00022801"/>
    </source>
</evidence>
<dbReference type="InterPro" id="IPR012338">
    <property type="entry name" value="Beta-lactam/transpept-like"/>
</dbReference>
<dbReference type="InterPro" id="IPR001264">
    <property type="entry name" value="Glyco_trans_51"/>
</dbReference>
<keyword evidence="17" id="KW-0573">Peptidoglycan synthesis</keyword>
<keyword evidence="22" id="KW-0961">Cell wall biogenesis/degradation</keyword>
<keyword evidence="13 27" id="KW-0812">Transmembrane</keyword>
<evidence type="ECO:0000256" key="15">
    <source>
        <dbReference type="ARBA" id="ARBA00022960"/>
    </source>
</evidence>
<name>A0A2G7T6K0_9FLAO</name>
<sequence>MQIKQKTLDIKVLVIPQFVLSWLFFCGFFICFVPVIIYVANEIEKTLPDVANLFHHRPAQPLRIYAASEELLAEYGEERREIVSIREFPRALKNAIISIEDAKFYHHRGVDYSGVFRAVVRNIASQENSQGASTITMQVARNMFLSKEKSYIRKIAEIMLAFKIEALFSKDQILEIYVNEIFLGERSYGFAAAASTYFNKSLSELSISESAVLAGLPKAPSAFNPVANYQRAMIRKNYILERMKELNYLNQEEFLQAISEEVKITKRANTRDSSVQFAVEEARKMIYEHYGESTYKEGFDVELTIDTRLQKAAHTELRDGLMRLQKIRGWEGVEGRFNVEEKVLDKKNIEKFLINFPDSGVLKAAVITEVLPNGIVKAMFRNGEVITLFSESGAYSVLELTKSSISRKRRIEKGTVVRVKQHAQNKWVLSQKPHMEGAMIAMDMQSGNILAMTGGFDFSLNNFNHVTQAQRQTGSTFKPFVYGAAIEKGFFPGFIVDDTRRVVKPAQRGSASWAPRNYANNYEGDITIRRAFIRSKNVATVNVMEAAGEDYVRNKALSFGFIPDFHPPGLPLALGAGLTSPMHLTQAFSVFGNNGAMVSPILIKSIRQRNGDLLYKAPDVSVRHQVISERNAFIVDSLLRDVVRSGTARQALRLGREDVAGKTGTSNRSKDLWFSGYAGGIAATTWIGYDDPKSLGAVTGGTIALPVWIKFMEQALSGRPEIQVTVPPEVSLIGGDYIYTEFLEKRTCSNSMSNYVRSPYSCDIK</sequence>
<keyword evidence="16" id="KW-0735">Signal-anchor</keyword>
<keyword evidence="10" id="KW-0645">Protease</keyword>
<dbReference type="Pfam" id="PF00905">
    <property type="entry name" value="Transpeptidase"/>
    <property type="match status" value="1"/>
</dbReference>
<dbReference type="FunFam" id="1.10.3810.10:FF:000003">
    <property type="entry name" value="Penicillin-binding protein 1a"/>
    <property type="match status" value="1"/>
</dbReference>
<keyword evidence="14" id="KW-0378">Hydrolase</keyword>
<dbReference type="GO" id="GO:0008360">
    <property type="term" value="P:regulation of cell shape"/>
    <property type="evidence" value="ECO:0007669"/>
    <property type="project" value="UniProtKB-KW"/>
</dbReference>
<dbReference type="GO" id="GO:0009252">
    <property type="term" value="P:peptidoglycan biosynthetic process"/>
    <property type="evidence" value="ECO:0007669"/>
    <property type="project" value="UniProtKB-KW"/>
</dbReference>
<comment type="similarity">
    <text evidence="3">In the C-terminal section; belongs to the transpeptidase family.</text>
</comment>
<evidence type="ECO:0000256" key="13">
    <source>
        <dbReference type="ARBA" id="ARBA00022692"/>
    </source>
</evidence>
<evidence type="ECO:0000256" key="16">
    <source>
        <dbReference type="ARBA" id="ARBA00022968"/>
    </source>
</evidence>
<dbReference type="Pfam" id="PF00912">
    <property type="entry name" value="Transgly"/>
    <property type="match status" value="1"/>
</dbReference>
<evidence type="ECO:0000313" key="31">
    <source>
        <dbReference type="EMBL" id="PII34687.1"/>
    </source>
</evidence>
<dbReference type="InterPro" id="IPR050396">
    <property type="entry name" value="Glycosyltr_51/Transpeptidase"/>
</dbReference>
<dbReference type="Gene3D" id="1.10.3810.10">
    <property type="entry name" value="Biosynthetic peptidoglycan transglycosylase-like"/>
    <property type="match status" value="1"/>
</dbReference>
<evidence type="ECO:0000256" key="22">
    <source>
        <dbReference type="ARBA" id="ARBA00023316"/>
    </source>
</evidence>
<feature type="domain" description="Glycosyl transferase family 51" evidence="29">
    <location>
        <begin position="70"/>
        <end position="244"/>
    </location>
</feature>
<dbReference type="InterPro" id="IPR031376">
    <property type="entry name" value="PCB_OB"/>
</dbReference>
<proteinExistence type="inferred from homology"/>
<evidence type="ECO:0000256" key="18">
    <source>
        <dbReference type="ARBA" id="ARBA00022989"/>
    </source>
</evidence>
<evidence type="ECO:0000256" key="24">
    <source>
        <dbReference type="ARBA" id="ARBA00044770"/>
    </source>
</evidence>
<dbReference type="AlphaFoldDB" id="A0A2G7T6K0"/>
<dbReference type="GO" id="GO:0009002">
    <property type="term" value="F:serine-type D-Ala-D-Ala carboxypeptidase activity"/>
    <property type="evidence" value="ECO:0007669"/>
    <property type="project" value="UniProtKB-EC"/>
</dbReference>
<evidence type="ECO:0000256" key="5">
    <source>
        <dbReference type="ARBA" id="ARBA00012448"/>
    </source>
</evidence>
<dbReference type="GO" id="GO:0008955">
    <property type="term" value="F:peptidoglycan glycosyltransferase activity"/>
    <property type="evidence" value="ECO:0007669"/>
    <property type="project" value="UniProtKB-EC"/>
</dbReference>
<evidence type="ECO:0000256" key="26">
    <source>
        <dbReference type="ARBA" id="ARBA00060592"/>
    </source>
</evidence>
<evidence type="ECO:0000256" key="23">
    <source>
        <dbReference type="ARBA" id="ARBA00034000"/>
    </source>
</evidence>
<dbReference type="Pfam" id="PF17092">
    <property type="entry name" value="PCB_OB"/>
    <property type="match status" value="1"/>
</dbReference>
<comment type="similarity">
    <text evidence="4">In the N-terminal section; belongs to the glycosyltransferase 51 family.</text>
</comment>
<evidence type="ECO:0000256" key="6">
    <source>
        <dbReference type="ARBA" id="ARBA00018638"/>
    </source>
</evidence>
<evidence type="ECO:0000256" key="12">
    <source>
        <dbReference type="ARBA" id="ARBA00022679"/>
    </source>
</evidence>
<evidence type="ECO:0000256" key="9">
    <source>
        <dbReference type="ARBA" id="ARBA00022645"/>
    </source>
</evidence>
<dbReference type="GO" id="GO:0008658">
    <property type="term" value="F:penicillin binding"/>
    <property type="evidence" value="ECO:0007669"/>
    <property type="project" value="InterPro"/>
</dbReference>
<evidence type="ECO:0000256" key="8">
    <source>
        <dbReference type="ARBA" id="ARBA00022519"/>
    </source>
</evidence>
<comment type="catalytic activity">
    <reaction evidence="25">
        <text>[GlcNAc-(1-&gt;4)-Mur2Ac(oyl-L-Ala-gamma-D-Glu-L-Lys-D-Ala-D-Ala)](n)-di-trans,octa-cis-undecaprenyl diphosphate + beta-D-GlcNAc-(1-&gt;4)-Mur2Ac(oyl-L-Ala-gamma-D-Glu-L-Lys-D-Ala-D-Ala)-di-trans,octa-cis-undecaprenyl diphosphate = [GlcNAc-(1-&gt;4)-Mur2Ac(oyl-L-Ala-gamma-D-Glu-L-Lys-D-Ala-D-Ala)](n+1)-di-trans,octa-cis-undecaprenyl diphosphate + di-trans,octa-cis-undecaprenyl diphosphate + H(+)</text>
        <dbReference type="Rhea" id="RHEA:23708"/>
        <dbReference type="Rhea" id="RHEA-COMP:9602"/>
        <dbReference type="Rhea" id="RHEA-COMP:9603"/>
        <dbReference type="ChEBI" id="CHEBI:15378"/>
        <dbReference type="ChEBI" id="CHEBI:58405"/>
        <dbReference type="ChEBI" id="CHEBI:60033"/>
        <dbReference type="ChEBI" id="CHEBI:78435"/>
        <dbReference type="EC" id="2.4.99.28"/>
    </reaction>
</comment>
<gene>
    <name evidence="31" type="ORF">CTI11_19180</name>
</gene>
<keyword evidence="8" id="KW-0997">Cell inner membrane</keyword>
<comment type="pathway">
    <text evidence="26">Glycan biosynthesis.</text>
</comment>
<dbReference type="EC" id="3.4.16.4" evidence="5"/>
<dbReference type="InterPro" id="IPR001460">
    <property type="entry name" value="PCN-bd_Tpept"/>
</dbReference>
<reference evidence="31" key="1">
    <citation type="submission" date="2017-10" db="EMBL/GenBank/DDBJ databases">
        <title>Chryseobacterium sp. B5 is a hydrocarbonoclastic and plant growth promoting bacterium.</title>
        <authorList>
            <person name="Thijs S."/>
            <person name="Gkorezis P."/>
            <person name="Van Hamme J."/>
        </authorList>
    </citation>
    <scope>NUCLEOTIDE SEQUENCE</scope>
    <source>
        <strain evidence="31">B5</strain>
    </source>
</reference>
<dbReference type="SUPFAM" id="SSF53955">
    <property type="entry name" value="Lysozyme-like"/>
    <property type="match status" value="1"/>
</dbReference>
<dbReference type="GO" id="GO:0046677">
    <property type="term" value="P:response to antibiotic"/>
    <property type="evidence" value="ECO:0007669"/>
    <property type="project" value="UniProtKB-KW"/>
</dbReference>
<comment type="pathway">
    <text evidence="2">Cell wall biogenesis; peptidoglycan biosynthesis.</text>
</comment>
<evidence type="ECO:0000256" key="11">
    <source>
        <dbReference type="ARBA" id="ARBA00022676"/>
    </source>
</evidence>
<evidence type="ECO:0000256" key="17">
    <source>
        <dbReference type="ARBA" id="ARBA00022984"/>
    </source>
</evidence>
<keyword evidence="15" id="KW-0133">Cell shape</keyword>
<comment type="caution">
    <text evidence="31">The sequence shown here is derived from an EMBL/GenBank/DDBJ whole genome shotgun (WGS) entry which is preliminary data.</text>
</comment>
<keyword evidence="11" id="KW-0328">Glycosyltransferase</keyword>
<accession>A0A2G7T6K0</accession>
<keyword evidence="18 27" id="KW-1133">Transmembrane helix</keyword>
<evidence type="ECO:0000256" key="2">
    <source>
        <dbReference type="ARBA" id="ARBA00004752"/>
    </source>
</evidence>
<evidence type="ECO:0000256" key="1">
    <source>
        <dbReference type="ARBA" id="ARBA00004249"/>
    </source>
</evidence>
<dbReference type="GO" id="GO:0005886">
    <property type="term" value="C:plasma membrane"/>
    <property type="evidence" value="ECO:0007669"/>
    <property type="project" value="UniProtKB-SubCell"/>
</dbReference>
<feature type="transmembrane region" description="Helical" evidence="27">
    <location>
        <begin position="12"/>
        <end position="40"/>
    </location>
</feature>
<keyword evidence="12" id="KW-0808">Transferase</keyword>
<feature type="domain" description="Penicillin-binding protein OB-like" evidence="30">
    <location>
        <begin position="330"/>
        <end position="434"/>
    </location>
</feature>
<dbReference type="NCBIfam" id="TIGR02074">
    <property type="entry name" value="PBP_1a_fam"/>
    <property type="match status" value="1"/>
</dbReference>
<keyword evidence="19 27" id="KW-0472">Membrane</keyword>
<protein>
    <recommendedName>
        <fullName evidence="6">Penicillin-binding protein 1A</fullName>
        <ecNumber evidence="24">2.4.99.28</ecNumber>
        <ecNumber evidence="5">3.4.16.4</ecNumber>
    </recommendedName>
</protein>